<comment type="caution">
    <text evidence="2">The sequence shown here is derived from an EMBL/GenBank/DDBJ whole genome shotgun (WGS) entry which is preliminary data.</text>
</comment>
<dbReference type="EMBL" id="MQUA01000013">
    <property type="protein sequence ID" value="PQB08123.1"/>
    <property type="molecule type" value="Genomic_DNA"/>
</dbReference>
<evidence type="ECO:0000313" key="3">
    <source>
        <dbReference type="Proteomes" id="UP000239522"/>
    </source>
</evidence>
<evidence type="ECO:0008006" key="4">
    <source>
        <dbReference type="Google" id="ProtNLM"/>
    </source>
</evidence>
<evidence type="ECO:0000313" key="2">
    <source>
        <dbReference type="EMBL" id="PQB08123.1"/>
    </source>
</evidence>
<keyword evidence="1" id="KW-0812">Transmembrane</keyword>
<protein>
    <recommendedName>
        <fullName evidence="4">FeoB-associated Cys-rich membrane protein</fullName>
    </recommendedName>
</protein>
<reference evidence="2 3" key="1">
    <citation type="submission" date="2016-11" db="EMBL/GenBank/DDBJ databases">
        <title>Trade-off between light-utilization and light-protection in marine flavobacteria.</title>
        <authorList>
            <person name="Kumagai Y."/>
        </authorList>
    </citation>
    <scope>NUCLEOTIDE SEQUENCE [LARGE SCALE GENOMIC DNA]</scope>
    <source>
        <strain evidence="2 3">ATCC 700397</strain>
    </source>
</reference>
<dbReference type="Pfam" id="PF12669">
    <property type="entry name" value="FeoB_associated"/>
    <property type="match status" value="1"/>
</dbReference>
<accession>A0A2S7L056</accession>
<gene>
    <name evidence="2" type="ORF">BST83_13965</name>
</gene>
<feature type="transmembrane region" description="Helical" evidence="1">
    <location>
        <begin position="6"/>
        <end position="23"/>
    </location>
</feature>
<keyword evidence="1" id="KW-1133">Transmembrane helix</keyword>
<name>A0A2S7L056_9FLAO</name>
<sequence>MQEIIAYVLVILAVVFLLRKFVFPSKKDKSCSTDCGCH</sequence>
<dbReference type="AlphaFoldDB" id="A0A2S7L056"/>
<keyword evidence="3" id="KW-1185">Reference proteome</keyword>
<keyword evidence="1" id="KW-0472">Membrane</keyword>
<organism evidence="2 3">
    <name type="scientific">Polaribacter filamentus</name>
    <dbReference type="NCBI Taxonomy" id="53483"/>
    <lineage>
        <taxon>Bacteria</taxon>
        <taxon>Pseudomonadati</taxon>
        <taxon>Bacteroidota</taxon>
        <taxon>Flavobacteriia</taxon>
        <taxon>Flavobacteriales</taxon>
        <taxon>Flavobacteriaceae</taxon>
    </lineage>
</organism>
<proteinExistence type="predicted"/>
<evidence type="ECO:0000256" key="1">
    <source>
        <dbReference type="SAM" id="Phobius"/>
    </source>
</evidence>
<dbReference type="Proteomes" id="UP000239522">
    <property type="component" value="Unassembled WGS sequence"/>
</dbReference>